<feature type="compositionally biased region" description="Polar residues" evidence="3">
    <location>
        <begin position="180"/>
        <end position="195"/>
    </location>
</feature>
<reference evidence="5" key="1">
    <citation type="submission" date="2021-01" db="EMBL/GenBank/DDBJ databases">
        <title>Whole genome shotgun sequence of Actinoplanes rishiriensis NBRC 108556.</title>
        <authorList>
            <person name="Komaki H."/>
            <person name="Tamura T."/>
        </authorList>
    </citation>
    <scope>NUCLEOTIDE SEQUENCE</scope>
    <source>
        <strain evidence="5">NBRC 108556</strain>
    </source>
</reference>
<dbReference type="Gene3D" id="2.40.50.100">
    <property type="match status" value="1"/>
</dbReference>
<dbReference type="GO" id="GO:0030313">
    <property type="term" value="C:cell envelope"/>
    <property type="evidence" value="ECO:0007669"/>
    <property type="project" value="UniProtKB-SubCell"/>
</dbReference>
<dbReference type="SUPFAM" id="SSF111369">
    <property type="entry name" value="HlyD-like secretion proteins"/>
    <property type="match status" value="1"/>
</dbReference>
<dbReference type="Gene3D" id="2.40.30.170">
    <property type="match status" value="1"/>
</dbReference>
<dbReference type="InterPro" id="IPR050465">
    <property type="entry name" value="UPF0194_transport"/>
</dbReference>
<proteinExistence type="predicted"/>
<feature type="region of interest" description="Disordered" evidence="3">
    <location>
        <begin position="148"/>
        <end position="218"/>
    </location>
</feature>
<dbReference type="PANTHER" id="PTHR32347:SF23">
    <property type="entry name" value="BLL5650 PROTEIN"/>
    <property type="match status" value="1"/>
</dbReference>
<comment type="caution">
    <text evidence="5">The sequence shown here is derived from an EMBL/GenBank/DDBJ whole genome shotgun (WGS) entry which is preliminary data.</text>
</comment>
<evidence type="ECO:0000256" key="1">
    <source>
        <dbReference type="ARBA" id="ARBA00004196"/>
    </source>
</evidence>
<dbReference type="AlphaFoldDB" id="A0A919JTM0"/>
<gene>
    <name evidence="5" type="ORF">Ari01nite_24310</name>
</gene>
<dbReference type="EMBL" id="BOMV01000021">
    <property type="protein sequence ID" value="GIE94966.1"/>
    <property type="molecule type" value="Genomic_DNA"/>
</dbReference>
<dbReference type="Pfam" id="PF25917">
    <property type="entry name" value="BSH_RND"/>
    <property type="match status" value="1"/>
</dbReference>
<organism evidence="5 6">
    <name type="scientific">Paractinoplanes rishiriensis</name>
    <dbReference type="NCBI Taxonomy" id="1050105"/>
    <lineage>
        <taxon>Bacteria</taxon>
        <taxon>Bacillati</taxon>
        <taxon>Actinomycetota</taxon>
        <taxon>Actinomycetes</taxon>
        <taxon>Micromonosporales</taxon>
        <taxon>Micromonosporaceae</taxon>
        <taxon>Paractinoplanes</taxon>
    </lineage>
</organism>
<evidence type="ECO:0000259" key="4">
    <source>
        <dbReference type="Pfam" id="PF25917"/>
    </source>
</evidence>
<feature type="compositionally biased region" description="Gly residues" evidence="3">
    <location>
        <begin position="199"/>
        <end position="216"/>
    </location>
</feature>
<evidence type="ECO:0000256" key="2">
    <source>
        <dbReference type="ARBA" id="ARBA00023054"/>
    </source>
</evidence>
<feature type="domain" description="Multidrug resistance protein MdtA-like barrel-sandwich hybrid" evidence="4">
    <location>
        <begin position="74"/>
        <end position="268"/>
    </location>
</feature>
<dbReference type="RefSeq" id="WP_203781264.1">
    <property type="nucleotide sequence ID" value="NZ_BOMV01000021.1"/>
</dbReference>
<name>A0A919JTM0_9ACTN</name>
<evidence type="ECO:0000256" key="3">
    <source>
        <dbReference type="SAM" id="MobiDB-lite"/>
    </source>
</evidence>
<accession>A0A919JTM0</accession>
<dbReference type="Gene3D" id="2.40.420.20">
    <property type="match status" value="1"/>
</dbReference>
<feature type="compositionally biased region" description="Low complexity" evidence="3">
    <location>
        <begin position="153"/>
        <end position="174"/>
    </location>
</feature>
<dbReference type="Proteomes" id="UP000636960">
    <property type="component" value="Unassembled WGS sequence"/>
</dbReference>
<dbReference type="InterPro" id="IPR058625">
    <property type="entry name" value="MdtA-like_BSH"/>
</dbReference>
<evidence type="ECO:0000313" key="6">
    <source>
        <dbReference type="Proteomes" id="UP000636960"/>
    </source>
</evidence>
<comment type="subcellular location">
    <subcellularLocation>
        <location evidence="1">Cell envelope</location>
    </subcellularLocation>
</comment>
<protein>
    <recommendedName>
        <fullName evidence="4">Multidrug resistance protein MdtA-like barrel-sandwich hybrid domain-containing protein</fullName>
    </recommendedName>
</protein>
<sequence>MGEVLVGRRRLLWVVAAVVALALVTFLVVRAVTAGATDKPAAVSTAAADRGPVSTAVATTGTVRPAQTRSLGFTVEGAVDSVAVRAGTMVTAGQVLATVDDAEAAAAVSSAQDTLTEARAALTEARAAATTSPTASTACGSNVAAAYGTGNLSPTPTVTASPSPSPTRTASPRPGVAPSRTATRTSGPAPTTRSSGGPQDCGGGQNTGGGPGGGGDAILSAEQRVTTAITAVEKAEEALAGATIRAPIAGRVLTVAGKVGSQVGAGATFITLADIYDMQVSANFPEADADRLAIGQKGAVTLADRPGEEFAATVVQVDPVGTSDGTMVRYGLLLAFDEAPEDLLVGQSAPVRVTTGAKSEVLRVPSTAVHDVRGDTGTVLRDGARVTVGVGLRGDRYTEITAGLRDGDLVVRSW</sequence>
<keyword evidence="2" id="KW-0175">Coiled coil</keyword>
<dbReference type="PANTHER" id="PTHR32347">
    <property type="entry name" value="EFFLUX SYSTEM COMPONENT YKNX-RELATED"/>
    <property type="match status" value="1"/>
</dbReference>
<evidence type="ECO:0000313" key="5">
    <source>
        <dbReference type="EMBL" id="GIE94966.1"/>
    </source>
</evidence>
<keyword evidence="6" id="KW-1185">Reference proteome</keyword>